<feature type="transmembrane region" description="Helical" evidence="2">
    <location>
        <begin position="80"/>
        <end position="101"/>
    </location>
</feature>
<dbReference type="EnsemblMetazoa" id="tetur07g02870.1">
    <property type="protein sequence ID" value="tetur07g02870.1"/>
    <property type="gene ID" value="tetur07g02870"/>
</dbReference>
<dbReference type="eggNOG" id="KOG4314">
    <property type="taxonomic scope" value="Eukaryota"/>
</dbReference>
<feature type="region of interest" description="Disordered" evidence="1">
    <location>
        <begin position="302"/>
        <end position="326"/>
    </location>
</feature>
<dbReference type="InterPro" id="IPR026505">
    <property type="entry name" value="Solute_c_fam_35_mem_F3/F4"/>
</dbReference>
<evidence type="ECO:0000256" key="2">
    <source>
        <dbReference type="SAM" id="Phobius"/>
    </source>
</evidence>
<evidence type="ECO:0000313" key="4">
    <source>
        <dbReference type="Proteomes" id="UP000015104"/>
    </source>
</evidence>
<accession>T1K8W9</accession>
<keyword evidence="2" id="KW-0472">Membrane</keyword>
<feature type="compositionally biased region" description="Polar residues" evidence="1">
    <location>
        <begin position="305"/>
        <end position="319"/>
    </location>
</feature>
<reference evidence="3" key="2">
    <citation type="submission" date="2015-06" db="UniProtKB">
        <authorList>
            <consortium name="EnsemblMetazoa"/>
        </authorList>
    </citation>
    <scope>IDENTIFICATION</scope>
</reference>
<feature type="transmembrane region" description="Helical" evidence="2">
    <location>
        <begin position="52"/>
        <end position="74"/>
    </location>
</feature>
<dbReference type="Gene3D" id="1.10.3730.20">
    <property type="match status" value="1"/>
</dbReference>
<feature type="transmembrane region" description="Helical" evidence="2">
    <location>
        <begin position="6"/>
        <end position="24"/>
    </location>
</feature>
<dbReference type="PANTHER" id="PTHR19346">
    <property type="entry name" value="SUGAR PHOSPHATE TRANSPORTER DOMAIN-CONTAINING PROTEIN"/>
    <property type="match status" value="1"/>
</dbReference>
<evidence type="ECO:0000313" key="3">
    <source>
        <dbReference type="EnsemblMetazoa" id="tetur07g02870.1"/>
    </source>
</evidence>
<dbReference type="Proteomes" id="UP000015104">
    <property type="component" value="Unassembled WGS sequence"/>
</dbReference>
<feature type="transmembrane region" description="Helical" evidence="2">
    <location>
        <begin position="231"/>
        <end position="254"/>
    </location>
</feature>
<dbReference type="InterPro" id="IPR037185">
    <property type="entry name" value="EmrE-like"/>
</dbReference>
<dbReference type="PANTHER" id="PTHR19346:SF4">
    <property type="entry name" value="SUGAR PHOSPHATE TRANSPORTER DOMAIN-CONTAINING PROTEIN"/>
    <property type="match status" value="1"/>
</dbReference>
<keyword evidence="2" id="KW-1133">Transmembrane helix</keyword>
<dbReference type="EMBL" id="CAEY01001884">
    <property type="status" value="NOT_ANNOTATED_CDS"/>
    <property type="molecule type" value="Genomic_DNA"/>
</dbReference>
<keyword evidence="4" id="KW-1185">Reference proteome</keyword>
<proteinExistence type="predicted"/>
<feature type="transmembrane region" description="Helical" evidence="2">
    <location>
        <begin position="132"/>
        <end position="154"/>
    </location>
</feature>
<feature type="transmembrane region" description="Helical" evidence="2">
    <location>
        <begin position="260"/>
        <end position="279"/>
    </location>
</feature>
<feature type="transmembrane region" description="Helical" evidence="2">
    <location>
        <begin position="108"/>
        <end position="126"/>
    </location>
</feature>
<protein>
    <recommendedName>
        <fullName evidence="5">EamA domain-containing protein</fullName>
    </recommendedName>
</protein>
<organism evidence="3 4">
    <name type="scientific">Tetranychus urticae</name>
    <name type="common">Two-spotted spider mite</name>
    <dbReference type="NCBI Taxonomy" id="32264"/>
    <lineage>
        <taxon>Eukaryota</taxon>
        <taxon>Metazoa</taxon>
        <taxon>Ecdysozoa</taxon>
        <taxon>Arthropoda</taxon>
        <taxon>Chelicerata</taxon>
        <taxon>Arachnida</taxon>
        <taxon>Acari</taxon>
        <taxon>Acariformes</taxon>
        <taxon>Trombidiformes</taxon>
        <taxon>Prostigmata</taxon>
        <taxon>Eleutherengona</taxon>
        <taxon>Raphignathae</taxon>
        <taxon>Tetranychoidea</taxon>
        <taxon>Tetranychidae</taxon>
        <taxon>Tetranychus</taxon>
    </lineage>
</organism>
<name>T1K8W9_TETUR</name>
<reference evidence="4" key="1">
    <citation type="submission" date="2011-08" db="EMBL/GenBank/DDBJ databases">
        <authorList>
            <person name="Rombauts S."/>
        </authorList>
    </citation>
    <scope>NUCLEOTIDE SEQUENCE</scope>
    <source>
        <strain evidence="4">London</strain>
    </source>
</reference>
<dbReference type="HOGENOM" id="CLU_022280_1_0_1"/>
<keyword evidence="2" id="KW-0812">Transmembrane</keyword>
<feature type="transmembrane region" description="Helical" evidence="2">
    <location>
        <begin position="166"/>
        <end position="191"/>
    </location>
</feature>
<dbReference type="AlphaFoldDB" id="T1K8W9"/>
<evidence type="ECO:0000256" key="1">
    <source>
        <dbReference type="SAM" id="MobiDB-lite"/>
    </source>
</evidence>
<dbReference type="SUPFAM" id="SSF103481">
    <property type="entry name" value="Multidrug resistance efflux transporter EmrE"/>
    <property type="match status" value="1"/>
</dbReference>
<evidence type="ECO:0008006" key="5">
    <source>
        <dbReference type="Google" id="ProtNLM"/>
    </source>
</evidence>
<sequence length="326" mass="36952">MAWYASLWNVLFLPIFASFKVCCFNKDKTSTKKMIVESIQQFMERGFSLLQFFTRCGLFCILWILSNYLLIYTIRKLDTTVVIALFACSVSFVYLLSWVVLHQQFVGIRIVGLILCNTGTALLAYMDGVNRTTLSNVLIAMIACCAAAIYKVFYKRTLGYTTFAQTSLFFTLVGFMNAFLIWPMVLLLYFTGAETLSWTHIPWLPLSGAAALSLNANILGSFGLCWTYEIFLTLGLLFAIPFSAVIDATIYKVSFIEMKLGGILLIMFGFVIVLLPDNWNQYLANILRSRLAKWKRNEQLKKNGSRVQDTSTAQLSRLRTPSGRVK</sequence>